<reference evidence="3" key="1">
    <citation type="submission" date="2016-11" db="EMBL/GenBank/DDBJ databases">
        <authorList>
            <person name="Varghese N."/>
            <person name="Submissions S."/>
        </authorList>
    </citation>
    <scope>NUCLEOTIDE SEQUENCE [LARGE SCALE GENOMIC DNA]</scope>
    <source>
        <strain evidence="3">GAS401</strain>
    </source>
</reference>
<proteinExistence type="predicted"/>
<feature type="chain" id="PRO_5012500746" evidence="1">
    <location>
        <begin position="21"/>
        <end position="76"/>
    </location>
</feature>
<keyword evidence="3" id="KW-1185">Reference proteome</keyword>
<dbReference type="RefSeq" id="WP_072821614.1">
    <property type="nucleotide sequence ID" value="NZ_LT670849.1"/>
</dbReference>
<name>A0A1M7UF81_9BRAD</name>
<keyword evidence="1" id="KW-0732">Signal</keyword>
<protein>
    <submittedName>
        <fullName evidence="2">Uncharacterized protein</fullName>
    </submittedName>
</protein>
<feature type="signal peptide" evidence="1">
    <location>
        <begin position="1"/>
        <end position="20"/>
    </location>
</feature>
<dbReference type="EMBL" id="LT670849">
    <property type="protein sequence ID" value="SHN81648.1"/>
    <property type="molecule type" value="Genomic_DNA"/>
</dbReference>
<dbReference type="Proteomes" id="UP000184096">
    <property type="component" value="Chromosome I"/>
</dbReference>
<evidence type="ECO:0000256" key="1">
    <source>
        <dbReference type="SAM" id="SignalP"/>
    </source>
</evidence>
<dbReference type="OrthoDB" id="9868303at2"/>
<evidence type="ECO:0000313" key="3">
    <source>
        <dbReference type="Proteomes" id="UP000184096"/>
    </source>
</evidence>
<organism evidence="2 3">
    <name type="scientific">Bradyrhizobium erythrophlei</name>
    <dbReference type="NCBI Taxonomy" id="1437360"/>
    <lineage>
        <taxon>Bacteria</taxon>
        <taxon>Pseudomonadati</taxon>
        <taxon>Pseudomonadota</taxon>
        <taxon>Alphaproteobacteria</taxon>
        <taxon>Hyphomicrobiales</taxon>
        <taxon>Nitrobacteraceae</taxon>
        <taxon>Bradyrhizobium</taxon>
    </lineage>
</organism>
<accession>A0A1M7UF81</accession>
<gene>
    <name evidence="2" type="ORF">SAMN05444170_4827</name>
</gene>
<evidence type="ECO:0000313" key="2">
    <source>
        <dbReference type="EMBL" id="SHN81648.1"/>
    </source>
</evidence>
<sequence>MRVGGILTILFALVPAVAVADETPKRGESAPLVARKWPNPADVVAPGVWRQDLFDRRNPANVRHDYPAPPAQSGQY</sequence>
<dbReference type="AlphaFoldDB" id="A0A1M7UF81"/>